<dbReference type="Proteomes" id="UP000254512">
    <property type="component" value="Unassembled WGS sequence"/>
</dbReference>
<protein>
    <submittedName>
        <fullName evidence="1">Uncharacterized protein</fullName>
    </submittedName>
</protein>
<reference evidence="1 2" key="1">
    <citation type="submission" date="2018-06" db="EMBL/GenBank/DDBJ databases">
        <authorList>
            <consortium name="Pathogen Informatics"/>
            <person name="Doyle S."/>
        </authorList>
    </citation>
    <scope>NUCLEOTIDE SEQUENCE [LARGE SCALE GENOMIC DNA]</scope>
    <source>
        <strain evidence="1 2">NCTC11645</strain>
    </source>
</reference>
<dbReference type="AlphaFoldDB" id="A0A377HNQ4"/>
<organism evidence="1 2">
    <name type="scientific">Grimontia hollisae</name>
    <name type="common">Vibrio hollisae</name>
    <dbReference type="NCBI Taxonomy" id="673"/>
    <lineage>
        <taxon>Bacteria</taxon>
        <taxon>Pseudomonadati</taxon>
        <taxon>Pseudomonadota</taxon>
        <taxon>Gammaproteobacteria</taxon>
        <taxon>Vibrionales</taxon>
        <taxon>Vibrionaceae</taxon>
        <taxon>Grimontia</taxon>
    </lineage>
</organism>
<dbReference type="RefSeq" id="WP_115659903.1">
    <property type="nucleotide sequence ID" value="NZ_UGHD01000002.1"/>
</dbReference>
<evidence type="ECO:0000313" key="2">
    <source>
        <dbReference type="Proteomes" id="UP000254512"/>
    </source>
</evidence>
<dbReference type="EMBL" id="UGHD01000002">
    <property type="protein sequence ID" value="STO57807.1"/>
    <property type="molecule type" value="Genomic_DNA"/>
</dbReference>
<proteinExistence type="predicted"/>
<sequence>MIKVQNLSFHIQQNSTTTANSQSGLLMVNKIQHSPSKEGVSYKPVANKRAIDRHALEALKNISKKNGFDFYTLKASDDEIAQILTNTEKTQLSPECSDKSSFSLGFESERSLLRLYRVQLLLEQDQSEFSAYTKFIKTQPDEFKLSFQSFRDLRNFCKTLTEEEREVFRLTAILKPSRSLIENYKDLTPNFPSDSELMLSKVMQLNADGLKFIPGASKFNANQDALLAKAYPEYAHLRHIIFQESTTKELMQGINNISKNDMSMWKARWISDLCAFDRNGYGITESIYQRMQTIFNLVEEVQDNKIDVLEFQEKYSEHLDSLYNLDERVSNSRFDSVDRKIICQLISYFENPTNEIISNIISGYESFDSDIKENLKKNYVNVINSKECEAPTYLPAVLKTALSEFEKLSEVDHHDAMSLAAKYTLDVLNVVYAHLTLHPENIISARDAAYGENWKKGNWAKCYLEKCIDFNIDEKSLLVVTKKTI</sequence>
<name>A0A377HNQ4_GRIHO</name>
<gene>
    <name evidence="1" type="ORF">NCTC11645_02200</name>
</gene>
<evidence type="ECO:0000313" key="1">
    <source>
        <dbReference type="EMBL" id="STO57807.1"/>
    </source>
</evidence>
<accession>A0A377HNQ4</accession>
<dbReference type="STRING" id="673.AL542_15515"/>